<feature type="region of interest" description="Disordered" evidence="1">
    <location>
        <begin position="182"/>
        <end position="230"/>
    </location>
</feature>
<evidence type="ECO:0000256" key="1">
    <source>
        <dbReference type="SAM" id="MobiDB-lite"/>
    </source>
</evidence>
<feature type="compositionally biased region" description="Basic and acidic residues" evidence="1">
    <location>
        <begin position="182"/>
        <end position="193"/>
    </location>
</feature>
<accession>A0A165ID15</accession>
<organism evidence="2 3">
    <name type="scientific">Calocera cornea HHB12733</name>
    <dbReference type="NCBI Taxonomy" id="1353952"/>
    <lineage>
        <taxon>Eukaryota</taxon>
        <taxon>Fungi</taxon>
        <taxon>Dikarya</taxon>
        <taxon>Basidiomycota</taxon>
        <taxon>Agaricomycotina</taxon>
        <taxon>Dacrymycetes</taxon>
        <taxon>Dacrymycetales</taxon>
        <taxon>Dacrymycetaceae</taxon>
        <taxon>Calocera</taxon>
    </lineage>
</organism>
<feature type="compositionally biased region" description="Low complexity" evidence="1">
    <location>
        <begin position="388"/>
        <end position="407"/>
    </location>
</feature>
<sequence>MAPRPLSADLAVEEVLKVINDRIGNPAKKITIPFPVYCPICRQRGKAQVCMNRKKRDETNYGRILSVCYNDVHKNNREKITWLTDKLHEDDRWALQQSMEEAIPSWSSSPAHNDAPHRRARSALDASGRRYRSCIACGGGRSAQACGKGGWCKECCRKPRTCEQWGVSVGCDYHGRPEEVQQDWEREEREEVQRGWGRGGLEAAERPGGGEGRTAAAALPPTQAFHGPSQLRADEARKKAQKEAHERTEELARLFDLVLFTKTQKLTYKVPAQSSDLGALATRLFNWPKRVLDVVFAEVGDEADEIFIFEPASQSWSSYDSTTYRTVGRGERLLCRLPGVGLDAPGLKAEMSDLPMPLRDARRGAKRPHTPLLPTPLASAPLPPSPIASPLSAAASGRSGQNLNLPVPRTPLRRRVQSALVEPVDLDLSRRSPEEIDLASDNPLQTLPPCTPVRSSPRPGVLALLDAVMSSPPPSPSLPPSSPPIPIAEILNDEWPGSRSFGTICNAIKMIKHTMLKEKKVFSVAFREFYGFDKAPGSYRQHAGYLNNPMLKGLVDEYTEKPHAPWMEFSRKARQIVTESSKLKKTRQLRTR</sequence>
<protein>
    <submittedName>
        <fullName evidence="2">Uncharacterized protein</fullName>
    </submittedName>
</protein>
<dbReference type="InParanoid" id="A0A165ID15"/>
<proteinExistence type="predicted"/>
<evidence type="ECO:0000313" key="2">
    <source>
        <dbReference type="EMBL" id="KZT60407.1"/>
    </source>
</evidence>
<dbReference type="EMBL" id="KV423931">
    <property type="protein sequence ID" value="KZT60407.1"/>
    <property type="molecule type" value="Genomic_DNA"/>
</dbReference>
<feature type="region of interest" description="Disordered" evidence="1">
    <location>
        <begin position="105"/>
        <end position="124"/>
    </location>
</feature>
<dbReference type="OrthoDB" id="10475183at2759"/>
<reference evidence="2 3" key="1">
    <citation type="journal article" date="2016" name="Mol. Biol. Evol.">
        <title>Comparative Genomics of Early-Diverging Mushroom-Forming Fungi Provides Insights into the Origins of Lignocellulose Decay Capabilities.</title>
        <authorList>
            <person name="Nagy L.G."/>
            <person name="Riley R."/>
            <person name="Tritt A."/>
            <person name="Adam C."/>
            <person name="Daum C."/>
            <person name="Floudas D."/>
            <person name="Sun H."/>
            <person name="Yadav J.S."/>
            <person name="Pangilinan J."/>
            <person name="Larsson K.H."/>
            <person name="Matsuura K."/>
            <person name="Barry K."/>
            <person name="Labutti K."/>
            <person name="Kuo R."/>
            <person name="Ohm R.A."/>
            <person name="Bhattacharya S.S."/>
            <person name="Shirouzu T."/>
            <person name="Yoshinaga Y."/>
            <person name="Martin F.M."/>
            <person name="Grigoriev I.V."/>
            <person name="Hibbett D.S."/>
        </authorList>
    </citation>
    <scope>NUCLEOTIDE SEQUENCE [LARGE SCALE GENOMIC DNA]</scope>
    <source>
        <strain evidence="2 3">HHB12733</strain>
    </source>
</reference>
<dbReference type="AlphaFoldDB" id="A0A165ID15"/>
<dbReference type="Proteomes" id="UP000076842">
    <property type="component" value="Unassembled WGS sequence"/>
</dbReference>
<feature type="region of interest" description="Disordered" evidence="1">
    <location>
        <begin position="360"/>
        <end position="410"/>
    </location>
</feature>
<keyword evidence="3" id="KW-1185">Reference proteome</keyword>
<evidence type="ECO:0000313" key="3">
    <source>
        <dbReference type="Proteomes" id="UP000076842"/>
    </source>
</evidence>
<gene>
    <name evidence="2" type="ORF">CALCODRAFT_506858</name>
</gene>
<name>A0A165ID15_9BASI</name>